<dbReference type="NCBIfam" id="TIGR04088">
    <property type="entry name" value="cognate_SipW"/>
    <property type="match status" value="1"/>
</dbReference>
<dbReference type="OrthoDB" id="137379at2157"/>
<keyword evidence="3" id="KW-1185">Reference proteome</keyword>
<sequence>MTDDNPKLYDLSRRKMLAGLGAVGLASVGAGLGTSAYFSDTESFVGNSLTAGTLDMSVTADVVAANDYWVDQGGLDVSVVADSADPVVGLQVDDIKPGDWAIICFEISVGTNPGYVQVATENFAQSGGVNPEPEQVEEGDADNDADLGEALLTTVWQSYDDTSGDKAGLSTLDPVFNNASDLLTIDYAEPDEDGVAGSDAHYTNAVEADAVLSGGYIVKDDNGDPMIVSSDADGSDPEVADTYEFCLLLELPFEVGNEIQGDGISFDLVFETEQVRNNDTPFANTAGN</sequence>
<gene>
    <name evidence="2" type="ORF">EAF64_07440</name>
</gene>
<protein>
    <recommendedName>
        <fullName evidence="4">SipW-cognate class signal peptide</fullName>
    </recommendedName>
</protein>
<dbReference type="RefSeq" id="WP_129068339.1">
    <property type="nucleotide sequence ID" value="NZ_RDFA01000002.1"/>
</dbReference>
<reference evidence="2 3" key="1">
    <citation type="submission" date="2019-01" db="EMBL/GenBank/DDBJ databases">
        <title>Halorientalis sp. F13-25 a new haloarchaeum isolated from hypersaline water.</title>
        <authorList>
            <person name="Ana D.-V."/>
            <person name="Cristina S.-P."/>
            <person name="Antonio V."/>
        </authorList>
    </citation>
    <scope>NUCLEOTIDE SEQUENCE [LARGE SCALE GENOMIC DNA]</scope>
    <source>
        <strain evidence="2 3">F13-25</strain>
    </source>
</reference>
<accession>A0A498KYN5</accession>
<proteinExistence type="predicted"/>
<dbReference type="Proteomes" id="UP000289691">
    <property type="component" value="Unassembled WGS sequence"/>
</dbReference>
<name>A0A498KYN5_9EURY</name>
<evidence type="ECO:0000313" key="3">
    <source>
        <dbReference type="Proteomes" id="UP000289691"/>
    </source>
</evidence>
<feature type="transmembrane region" description="Helical" evidence="1">
    <location>
        <begin position="17"/>
        <end position="38"/>
    </location>
</feature>
<dbReference type="EMBL" id="RDFA01000002">
    <property type="protein sequence ID" value="RXK50378.1"/>
    <property type="molecule type" value="Genomic_DNA"/>
</dbReference>
<comment type="caution">
    <text evidence="2">The sequence shown here is derived from an EMBL/GenBank/DDBJ whole genome shotgun (WGS) entry which is preliminary data.</text>
</comment>
<dbReference type="InterPro" id="IPR006311">
    <property type="entry name" value="TAT_signal"/>
</dbReference>
<organism evidence="2 3">
    <name type="scientific">Halorientalis pallida</name>
    <dbReference type="NCBI Taxonomy" id="2479928"/>
    <lineage>
        <taxon>Archaea</taxon>
        <taxon>Methanobacteriati</taxon>
        <taxon>Methanobacteriota</taxon>
        <taxon>Stenosarchaea group</taxon>
        <taxon>Halobacteria</taxon>
        <taxon>Halobacteriales</taxon>
        <taxon>Haloarculaceae</taxon>
        <taxon>Halorientalis</taxon>
    </lineage>
</organism>
<keyword evidence="1" id="KW-0472">Membrane</keyword>
<keyword evidence="1" id="KW-0812">Transmembrane</keyword>
<evidence type="ECO:0000313" key="2">
    <source>
        <dbReference type="EMBL" id="RXK50378.1"/>
    </source>
</evidence>
<dbReference type="InterPro" id="IPR023833">
    <property type="entry name" value="Signal_pept_SipW-depend-type"/>
</dbReference>
<dbReference type="PROSITE" id="PS51318">
    <property type="entry name" value="TAT"/>
    <property type="match status" value="1"/>
</dbReference>
<dbReference type="AlphaFoldDB" id="A0A498KYN5"/>
<keyword evidence="1" id="KW-1133">Transmembrane helix</keyword>
<evidence type="ECO:0000256" key="1">
    <source>
        <dbReference type="SAM" id="Phobius"/>
    </source>
</evidence>
<evidence type="ECO:0008006" key="4">
    <source>
        <dbReference type="Google" id="ProtNLM"/>
    </source>
</evidence>